<dbReference type="CDD" id="cd00082">
    <property type="entry name" value="HisKA"/>
    <property type="match status" value="1"/>
</dbReference>
<name>A0ABX3DGH6_9VIBR</name>
<feature type="domain" description="Histidine kinase" evidence="8">
    <location>
        <begin position="271"/>
        <end position="491"/>
    </location>
</feature>
<evidence type="ECO:0000313" key="12">
    <source>
        <dbReference type="Proteomes" id="UP000180133"/>
    </source>
</evidence>
<dbReference type="Gene3D" id="1.10.287.130">
    <property type="match status" value="1"/>
</dbReference>
<keyword evidence="6" id="KW-0378">Hydrolase</keyword>
<dbReference type="Pfam" id="PF00512">
    <property type="entry name" value="HisKA"/>
    <property type="match status" value="1"/>
</dbReference>
<evidence type="ECO:0000256" key="1">
    <source>
        <dbReference type="ARBA" id="ARBA00000085"/>
    </source>
</evidence>
<protein>
    <recommendedName>
        <fullName evidence="2">histidine kinase</fullName>
        <ecNumber evidence="2">2.7.13.3</ecNumber>
    </recommendedName>
</protein>
<dbReference type="EC" id="2.7.13.3" evidence="2"/>
<comment type="caution">
    <text evidence="11">The sequence shown here is derived from an EMBL/GenBank/DDBJ whole genome shotgun (WGS) entry which is preliminary data.</text>
</comment>
<dbReference type="InterPro" id="IPR000700">
    <property type="entry name" value="PAS-assoc_C"/>
</dbReference>
<evidence type="ECO:0000259" key="8">
    <source>
        <dbReference type="PROSITE" id="PS50109"/>
    </source>
</evidence>
<evidence type="ECO:0000256" key="2">
    <source>
        <dbReference type="ARBA" id="ARBA00012438"/>
    </source>
</evidence>
<dbReference type="InterPro" id="IPR005467">
    <property type="entry name" value="His_kinase_dom"/>
</dbReference>
<dbReference type="CDD" id="cd16922">
    <property type="entry name" value="HATPase_EvgS-ArcB-TorS-like"/>
    <property type="match status" value="1"/>
</dbReference>
<keyword evidence="12" id="KW-1185">Reference proteome</keyword>
<dbReference type="PRINTS" id="PR00344">
    <property type="entry name" value="BCTRLSENSOR"/>
</dbReference>
<dbReference type="InterPro" id="IPR000014">
    <property type="entry name" value="PAS"/>
</dbReference>
<evidence type="ECO:0000256" key="3">
    <source>
        <dbReference type="ARBA" id="ARBA00022553"/>
    </source>
</evidence>
<evidence type="ECO:0000256" key="7">
    <source>
        <dbReference type="PROSITE-ProRule" id="PRU00169"/>
    </source>
</evidence>
<feature type="domain" description="Response regulatory" evidence="9">
    <location>
        <begin position="519"/>
        <end position="635"/>
    </location>
</feature>
<evidence type="ECO:0000256" key="4">
    <source>
        <dbReference type="ARBA" id="ARBA00022679"/>
    </source>
</evidence>
<dbReference type="GO" id="GO:0016301">
    <property type="term" value="F:kinase activity"/>
    <property type="evidence" value="ECO:0007669"/>
    <property type="project" value="UniProtKB-KW"/>
</dbReference>
<gene>
    <name evidence="11" type="ORF">BI375_03360</name>
</gene>
<dbReference type="InterPro" id="IPR013655">
    <property type="entry name" value="PAS_fold_3"/>
</dbReference>
<dbReference type="InterPro" id="IPR003594">
    <property type="entry name" value="HATPase_dom"/>
</dbReference>
<dbReference type="InterPro" id="IPR035965">
    <property type="entry name" value="PAS-like_dom_sf"/>
</dbReference>
<dbReference type="SUPFAM" id="SSF47384">
    <property type="entry name" value="Homodimeric domain of signal transducing histidine kinase"/>
    <property type="match status" value="1"/>
</dbReference>
<dbReference type="SMART" id="SM00388">
    <property type="entry name" value="HisKA"/>
    <property type="match status" value="1"/>
</dbReference>
<dbReference type="SMART" id="SM00086">
    <property type="entry name" value="PAC"/>
    <property type="match status" value="1"/>
</dbReference>
<dbReference type="PROSITE" id="PS50109">
    <property type="entry name" value="HIS_KIN"/>
    <property type="match status" value="1"/>
</dbReference>
<sequence>MTKLNSEALPIGWIAVDSYGVIQALNTKAKEADIWLHKPEAGTNIFECLRSEDCKRWMNESSTQEKTYSLTTEKGGTWQFELAPADEAGGRQVWLKDQTELALLKSEVKHLQRDIERLDFAAQGANLGIWDFNPSLGQIIGNRTWATQKKLAHDDVFADDSLFSEIVNGIEKWASLVHPDDLESTSQKIQEHLDGKTDLYHAEFRIKCGDGSWKWILDQGKVFERDENGVPIRMNGIHVDVDKLKKLQQKLSETKNKAEVANRAKSIFLANMSHELRTPLNAILGYSQLMKNDSRLTPKHQEYLEIINRSGEHLLSLINDVLDMSKIDAGHNVVEHKWFNFREMIEEVRDLMQMKAMQKQLAFHCTLDDSAPHYALGDPVKTRQVLINLLGNAIKFTHYGCVTLKINSESCGPDKQRVWFKVSDSGIGIDASDLERIFKPFEQVGPDNTQNGTGLGLSISKQFVELMGGELTVSSQKSKGSVFGFALDLDSSEELVNVTDRKENESNILGLRSGTVSPKVLVAEDQINNQKLMMTLLSNAGFTVKIAKDGEEAVALHQSWEPDFIWMDRRMPNKDGLQATKEIRGASVNSDVKIVALTASVFNDEIEEMLQAGMDDFIRKPFLPQDLFNMMKKHLDIEYDYQEQTPKNDDIKTETVLLRKELLADLSKEQIEQIIDAAERGEQQELFCLFEQLISDRDSRSKLIELADSYQFDELYELFQN</sequence>
<dbReference type="Proteomes" id="UP000180133">
    <property type="component" value="Unassembled WGS sequence"/>
</dbReference>
<dbReference type="Gene3D" id="3.40.50.2300">
    <property type="match status" value="1"/>
</dbReference>
<evidence type="ECO:0000313" key="11">
    <source>
        <dbReference type="EMBL" id="OHY96568.1"/>
    </source>
</evidence>
<dbReference type="SMART" id="SM00448">
    <property type="entry name" value="REC"/>
    <property type="match status" value="1"/>
</dbReference>
<dbReference type="SUPFAM" id="SSF52172">
    <property type="entry name" value="CheY-like"/>
    <property type="match status" value="1"/>
</dbReference>
<dbReference type="PROSITE" id="PS50113">
    <property type="entry name" value="PAC"/>
    <property type="match status" value="1"/>
</dbReference>
<dbReference type="NCBIfam" id="TIGR00229">
    <property type="entry name" value="sensory_box"/>
    <property type="match status" value="1"/>
</dbReference>
<evidence type="ECO:0000259" key="9">
    <source>
        <dbReference type="PROSITE" id="PS50110"/>
    </source>
</evidence>
<dbReference type="CDD" id="cd00130">
    <property type="entry name" value="PAS"/>
    <property type="match status" value="1"/>
</dbReference>
<dbReference type="InterPro" id="IPR036890">
    <property type="entry name" value="HATPase_C_sf"/>
</dbReference>
<keyword evidence="4" id="KW-0808">Transferase</keyword>
<keyword evidence="5 11" id="KW-0418">Kinase</keyword>
<evidence type="ECO:0000256" key="5">
    <source>
        <dbReference type="ARBA" id="ARBA00022777"/>
    </source>
</evidence>
<dbReference type="Pfam" id="PF02518">
    <property type="entry name" value="HATPase_c"/>
    <property type="match status" value="1"/>
</dbReference>
<evidence type="ECO:0000259" key="10">
    <source>
        <dbReference type="PROSITE" id="PS50113"/>
    </source>
</evidence>
<dbReference type="Pfam" id="PF00072">
    <property type="entry name" value="Response_reg"/>
    <property type="match status" value="1"/>
</dbReference>
<dbReference type="SMART" id="SM00387">
    <property type="entry name" value="HATPase_c"/>
    <property type="match status" value="1"/>
</dbReference>
<feature type="domain" description="PAC" evidence="10">
    <location>
        <begin position="200"/>
        <end position="253"/>
    </location>
</feature>
<dbReference type="Pfam" id="PF08447">
    <property type="entry name" value="PAS_3"/>
    <property type="match status" value="1"/>
</dbReference>
<dbReference type="InterPro" id="IPR001610">
    <property type="entry name" value="PAC"/>
</dbReference>
<dbReference type="EMBL" id="MKFT01000001">
    <property type="protein sequence ID" value="OHY96568.1"/>
    <property type="molecule type" value="Genomic_DNA"/>
</dbReference>
<dbReference type="PANTHER" id="PTHR43047:SF72">
    <property type="entry name" value="OSMOSENSING HISTIDINE PROTEIN KINASE SLN1"/>
    <property type="match status" value="1"/>
</dbReference>
<dbReference type="CDD" id="cd17546">
    <property type="entry name" value="REC_hyHK_CKI1_RcsC-like"/>
    <property type="match status" value="1"/>
</dbReference>
<organism evidence="11 12">
    <name type="scientific">Vibrio rotiferianus</name>
    <dbReference type="NCBI Taxonomy" id="190895"/>
    <lineage>
        <taxon>Bacteria</taxon>
        <taxon>Pseudomonadati</taxon>
        <taxon>Pseudomonadota</taxon>
        <taxon>Gammaproteobacteria</taxon>
        <taxon>Vibrionales</taxon>
        <taxon>Vibrionaceae</taxon>
        <taxon>Vibrio</taxon>
    </lineage>
</organism>
<feature type="modified residue" description="4-aspartylphosphate" evidence="7">
    <location>
        <position position="568"/>
    </location>
</feature>
<proteinExistence type="predicted"/>
<dbReference type="SUPFAM" id="SSF55785">
    <property type="entry name" value="PYP-like sensor domain (PAS domain)"/>
    <property type="match status" value="1"/>
</dbReference>
<dbReference type="PROSITE" id="PS50110">
    <property type="entry name" value="RESPONSE_REGULATORY"/>
    <property type="match status" value="1"/>
</dbReference>
<keyword evidence="3 7" id="KW-0597">Phosphoprotein</keyword>
<dbReference type="InterPro" id="IPR011006">
    <property type="entry name" value="CheY-like_superfamily"/>
</dbReference>
<evidence type="ECO:0000256" key="6">
    <source>
        <dbReference type="ARBA" id="ARBA00022801"/>
    </source>
</evidence>
<dbReference type="InterPro" id="IPR036097">
    <property type="entry name" value="HisK_dim/P_sf"/>
</dbReference>
<dbReference type="RefSeq" id="WP_071234460.1">
    <property type="nucleotide sequence ID" value="NZ_KV861315.1"/>
</dbReference>
<dbReference type="InterPro" id="IPR001789">
    <property type="entry name" value="Sig_transdc_resp-reg_receiver"/>
</dbReference>
<reference evidence="11 12" key="1">
    <citation type="submission" date="2016-09" db="EMBL/GenBank/DDBJ databases">
        <title>Isolation, identification and antibiotic sensitivity analysis of bacterial pathogen from juvenile Hippocampus erectus with tail-rotted disease.</title>
        <authorList>
            <person name="Yang Q."/>
        </authorList>
    </citation>
    <scope>NUCLEOTIDE SEQUENCE [LARGE SCALE GENOMIC DNA]</scope>
    <source>
        <strain evidence="11 12">HM-10</strain>
    </source>
</reference>
<dbReference type="Gene3D" id="3.30.565.10">
    <property type="entry name" value="Histidine kinase-like ATPase, C-terminal domain"/>
    <property type="match status" value="1"/>
</dbReference>
<dbReference type="InterPro" id="IPR004358">
    <property type="entry name" value="Sig_transdc_His_kin-like_C"/>
</dbReference>
<dbReference type="PANTHER" id="PTHR43047">
    <property type="entry name" value="TWO-COMPONENT HISTIDINE PROTEIN KINASE"/>
    <property type="match status" value="1"/>
</dbReference>
<dbReference type="InterPro" id="IPR003661">
    <property type="entry name" value="HisK_dim/P_dom"/>
</dbReference>
<comment type="catalytic activity">
    <reaction evidence="1">
        <text>ATP + protein L-histidine = ADP + protein N-phospho-L-histidine.</text>
        <dbReference type="EC" id="2.7.13.3"/>
    </reaction>
</comment>
<dbReference type="SUPFAM" id="SSF55874">
    <property type="entry name" value="ATPase domain of HSP90 chaperone/DNA topoisomerase II/histidine kinase"/>
    <property type="match status" value="1"/>
</dbReference>
<accession>A0ABX3DGH6</accession>
<dbReference type="Gene3D" id="3.30.450.20">
    <property type="entry name" value="PAS domain"/>
    <property type="match status" value="1"/>
</dbReference>